<dbReference type="PANTHER" id="PTHR43179:SF7">
    <property type="entry name" value="RHAMNOSYLTRANSFERASE WBBL"/>
    <property type="match status" value="1"/>
</dbReference>
<sequence length="948" mass="110767">MEKYKQVAILAVKDEELYIKYCIENLIKQGFHIYILNDGSQDDTIKIAQQYLNKGVITIEEFNTGDTFNLMKVINKKEAIANSLDANWFMHTDADEIRLPHPPFKTISEALLKVESLGYNAVNFNRFDFMPEEGKDYVGRDYEKEMKYYYYHSSEPFSQIKLWRKIKGVNADFGISGGHRVHFEGIKIYPNPFILKHYIFLSKEHAIQKYTQKRKYSEENARKYGWHGFRVGFNEKNLQLPPLSRLKKLKNNNFDTSEPTPVNLFYTPEEKVLDSVKADLPKKEIVEEKEIIKDESVDFVKREQYLKKKVLLLEEQNRVFRSRTWRVFRFLQLKLRFLIIPFDIFMRISYIRKMQTLYRIYILLGIEGIKIILKQKVGDIDYPIDKFTVDYLHWQKVVEPKLFKKNSSKKLKKDLKFSIITPVWNVDPELLNKAIESVKAQTYSNWELCLYDDASTKQETLDYLHELENSSDNINIKFGKKNLNISLATNEALKMATGDYVLFLDNDDALSTFALSEIAYRINQKPETDVVYYDEDIMLMNDLRVKPILKPDWSPETLDSAMYIAHATYRKSLIDKLGGMRKGFEGSQDYDLILRARDMTDNIEHISKVLYHWRRIPGSTADFYEAKTTPQEAAIKALEESIKRRKLKAKVEKGLTAPSFRFKYKIEGNPLVSIIIPTRNMKEYLKRCIDSVLEKTNYKNYEIIIVNNQSDDEETLNYFENIRSESIRIVDFNDEFNYSAINNYAVGQAKGEHVLLLNNDTEVIDGDWLESMLEFSQQKEIGVVGALLYFPDDTIQHAGCAVGIGGVAGHLYKYSRMGEHHMNVSLDFPKIIHNVSAVTGACLMIKKDLYNKVSGLDEKFKVAFNDIDFCLKVSSLGLRNIYTPFASLYHFESKSRGYEYEDPTQQLRFENEVYRFKAKWEKFLVNGDPYYNSNFTLENEFGNLKNSY</sequence>
<dbReference type="CDD" id="cd00761">
    <property type="entry name" value="Glyco_tranf_GTA_type"/>
    <property type="match status" value="1"/>
</dbReference>
<dbReference type="InterPro" id="IPR029044">
    <property type="entry name" value="Nucleotide-diphossugar_trans"/>
</dbReference>
<dbReference type="SUPFAM" id="SSF53448">
    <property type="entry name" value="Nucleotide-diphospho-sugar transferases"/>
    <property type="match status" value="3"/>
</dbReference>
<evidence type="ECO:0000313" key="3">
    <source>
        <dbReference type="Proteomes" id="UP000745577"/>
    </source>
</evidence>
<dbReference type="EMBL" id="JAGQLL010000027">
    <property type="protein sequence ID" value="MCA9380084.1"/>
    <property type="molecule type" value="Genomic_DNA"/>
</dbReference>
<name>A0A955I8Q3_9BACT</name>
<dbReference type="PANTHER" id="PTHR43179">
    <property type="entry name" value="RHAMNOSYLTRANSFERASE WBBL"/>
    <property type="match status" value="1"/>
</dbReference>
<comment type="caution">
    <text evidence="2">The sequence shown here is derived from an EMBL/GenBank/DDBJ whole genome shotgun (WGS) entry which is preliminary data.</text>
</comment>
<dbReference type="GO" id="GO:0016757">
    <property type="term" value="F:glycosyltransferase activity"/>
    <property type="evidence" value="ECO:0007669"/>
    <property type="project" value="UniProtKB-KW"/>
</dbReference>
<feature type="domain" description="Glycosyltransferase 2-like" evidence="1">
    <location>
        <begin position="418"/>
        <end position="531"/>
    </location>
</feature>
<proteinExistence type="predicted"/>
<dbReference type="Gene3D" id="3.90.550.10">
    <property type="entry name" value="Spore Coat Polysaccharide Biosynthesis Protein SpsA, Chain A"/>
    <property type="match status" value="3"/>
</dbReference>
<dbReference type="Proteomes" id="UP000745577">
    <property type="component" value="Unassembled WGS sequence"/>
</dbReference>
<dbReference type="EC" id="2.4.-.-" evidence="2"/>
<dbReference type="Pfam" id="PF00535">
    <property type="entry name" value="Glycos_transf_2"/>
    <property type="match status" value="3"/>
</dbReference>
<reference evidence="2" key="1">
    <citation type="submission" date="2020-04" db="EMBL/GenBank/DDBJ databases">
        <authorList>
            <person name="Zhang T."/>
        </authorList>
    </citation>
    <scope>NUCLEOTIDE SEQUENCE</scope>
    <source>
        <strain evidence="2">HKST-UBA15</strain>
    </source>
</reference>
<feature type="domain" description="Glycosyltransferase 2-like" evidence="1">
    <location>
        <begin position="673"/>
        <end position="794"/>
    </location>
</feature>
<reference evidence="2" key="2">
    <citation type="journal article" date="2021" name="Microbiome">
        <title>Successional dynamics and alternative stable states in a saline activated sludge microbial community over 9 years.</title>
        <authorList>
            <person name="Wang Y."/>
            <person name="Ye J."/>
            <person name="Ju F."/>
            <person name="Liu L."/>
            <person name="Boyd J.A."/>
            <person name="Deng Y."/>
            <person name="Parks D.H."/>
            <person name="Jiang X."/>
            <person name="Yin X."/>
            <person name="Woodcroft B.J."/>
            <person name="Tyson G.W."/>
            <person name="Hugenholtz P."/>
            <person name="Polz M.F."/>
            <person name="Zhang T."/>
        </authorList>
    </citation>
    <scope>NUCLEOTIDE SEQUENCE</scope>
    <source>
        <strain evidence="2">HKST-UBA15</strain>
    </source>
</reference>
<keyword evidence="2" id="KW-0808">Transferase</keyword>
<dbReference type="CDD" id="cd04184">
    <property type="entry name" value="GT2_RfbC_Mx_like"/>
    <property type="match status" value="1"/>
</dbReference>
<gene>
    <name evidence="2" type="ORF">KC675_02790</name>
</gene>
<evidence type="ECO:0000259" key="1">
    <source>
        <dbReference type="Pfam" id="PF00535"/>
    </source>
</evidence>
<evidence type="ECO:0000313" key="2">
    <source>
        <dbReference type="EMBL" id="MCA9380084.1"/>
    </source>
</evidence>
<dbReference type="AlphaFoldDB" id="A0A955I8Q3"/>
<dbReference type="InterPro" id="IPR001173">
    <property type="entry name" value="Glyco_trans_2-like"/>
</dbReference>
<protein>
    <submittedName>
        <fullName evidence="2">Glycosyltransferase</fullName>
        <ecNumber evidence="2">2.4.-.-</ecNumber>
    </submittedName>
</protein>
<feature type="domain" description="Glycosyltransferase 2-like" evidence="1">
    <location>
        <begin position="9"/>
        <end position="142"/>
    </location>
</feature>
<dbReference type="CDD" id="cd04186">
    <property type="entry name" value="GT_2_like_c"/>
    <property type="match status" value="1"/>
</dbReference>
<keyword evidence="2" id="KW-0328">Glycosyltransferase</keyword>
<accession>A0A955I8Q3</accession>
<organism evidence="2 3">
    <name type="scientific">Candidatus Dojkabacteria bacterium</name>
    <dbReference type="NCBI Taxonomy" id="2099670"/>
    <lineage>
        <taxon>Bacteria</taxon>
        <taxon>Candidatus Dojkabacteria</taxon>
    </lineage>
</organism>